<feature type="signal peptide" evidence="1">
    <location>
        <begin position="1"/>
        <end position="21"/>
    </location>
</feature>
<feature type="chain" id="PRO_5040344615" description="Protein CPL1-like domain-containing protein" evidence="1">
    <location>
        <begin position="22"/>
        <end position="1089"/>
    </location>
</feature>
<evidence type="ECO:0000256" key="1">
    <source>
        <dbReference type="SAM" id="SignalP"/>
    </source>
</evidence>
<sequence>MRLSFISLVISSFSIFPLVLGTDQPKFLARHGRNRSSVPNAVTSRQHRMPRDLIDICINVKLDVIAEYTDLLGLGDLLGSGILDAKSRLCLCLKDLNIYLDTHNELKGLIQLLGRDTVYALINAVINTSPNAQQCHLPPHAHRTCDSNSPCHWECDKGYTRKGDTCVCAFPNTLCNGQCGNFPFCPSAVPKPPKKRTERVDTLAEAKATCKRHESVCGIPNHQTPLAFECVDVASTRDSCGGCSTPNPFEGASQATGKDCTSIPHSKAVGCRESHCVVRSCKSGYTPSPDQTECVSIGDAPRISKRSGEANVDAFGDVTSSALLGKVVVVIEHTLSLNGLAPSSILASTSSLSSGITLDMISSLRGDINRATLNLLSSTSVGLLLKDTNDLLDLSTLLKSMLSSCGCANHYSLSTLPEKTDLLVTSLIDLQNWCHGRSPADGETLPISSRLADLVTRLNADSKAILNVDGLLGTGSGAGTKALLATLHQYSQVQADSTTNVVDTVLQTKLASMAHLALDLRSDLHLLTTVTSSIQANDVAVVISAANVATKANTTANLIASINHAIVVTRTTLHLLDTCGCVGHLGLQHLHTTVQALLSTAIDVQSLCLSHPTTLGHPLPTPSHADISHVVSSLGLSSSVDSNMVVTGSDLVHDTSAPNSNVGVRRDIQLDTSVVYTTSLTSTQHSQINIVLGLSSKLEDSLEAYIHGQDSCLGSHSTYLKADLHTTLVSLSSCTTASAVVLRVDSLLNTTRLLKYTLQSCPLVNGTLQLIKETVDLTEAAIHLQNQCTSPTSTISHSAPTGSTQIHSLVTSAHSTPTATYPATTTFIKTVTVGASCTVKPSSTVTPIHTASAGTSDDVVLSLNHLLAMLGLPQIKSVTTVGGLGPLLKQSLNGVLNELHIGSNDVRRSETGRLALIPGGYEVQMKIYALIDFMLALVDASKSLPVVQPPSVHNPGHGSPVLAIDSELVDGILNATRTILTCQSYSTFFGGVDDLVTSSTLSLQALEGCGCVGDLGLGEVSDLVNRIMYLSLALQDWCHAHSSLLTSASSLNFSASTETGYLVEGLEKLLGGLMVQSRAAILLKAGLII</sequence>
<evidence type="ECO:0000313" key="4">
    <source>
        <dbReference type="Proteomes" id="UP000807306"/>
    </source>
</evidence>
<organism evidence="3 4">
    <name type="scientific">Crepidotus variabilis</name>
    <dbReference type="NCBI Taxonomy" id="179855"/>
    <lineage>
        <taxon>Eukaryota</taxon>
        <taxon>Fungi</taxon>
        <taxon>Dikarya</taxon>
        <taxon>Basidiomycota</taxon>
        <taxon>Agaricomycotina</taxon>
        <taxon>Agaricomycetes</taxon>
        <taxon>Agaricomycetidae</taxon>
        <taxon>Agaricales</taxon>
        <taxon>Agaricineae</taxon>
        <taxon>Crepidotaceae</taxon>
        <taxon>Crepidotus</taxon>
    </lineage>
</organism>
<keyword evidence="1" id="KW-0732">Signal</keyword>
<dbReference type="Pfam" id="PF21671">
    <property type="entry name" value="CPL1-like"/>
    <property type="match status" value="1"/>
</dbReference>
<comment type="caution">
    <text evidence="3">The sequence shown here is derived from an EMBL/GenBank/DDBJ whole genome shotgun (WGS) entry which is preliminary data.</text>
</comment>
<dbReference type="Proteomes" id="UP000807306">
    <property type="component" value="Unassembled WGS sequence"/>
</dbReference>
<dbReference type="PANTHER" id="PTHR35192">
    <property type="entry name" value="PROTEIN, PUTATIVE-RELATED"/>
    <property type="match status" value="1"/>
</dbReference>
<dbReference type="InterPro" id="IPR048661">
    <property type="entry name" value="CPL1-like"/>
</dbReference>
<dbReference type="PANTHER" id="PTHR35192:SF2">
    <property type="entry name" value="APPLE DOMAIN-CONTAINING PROTEIN"/>
    <property type="match status" value="1"/>
</dbReference>
<dbReference type="EMBL" id="MU157835">
    <property type="protein sequence ID" value="KAF9531306.1"/>
    <property type="molecule type" value="Genomic_DNA"/>
</dbReference>
<dbReference type="InterPro" id="IPR038955">
    <property type="entry name" value="PriA/CPL1_fungi"/>
</dbReference>
<dbReference type="AlphaFoldDB" id="A0A9P6ELG4"/>
<evidence type="ECO:0000259" key="2">
    <source>
        <dbReference type="Pfam" id="PF21671"/>
    </source>
</evidence>
<keyword evidence="4" id="KW-1185">Reference proteome</keyword>
<accession>A0A9P6ELG4</accession>
<protein>
    <recommendedName>
        <fullName evidence="2">Protein CPL1-like domain-containing protein</fullName>
    </recommendedName>
</protein>
<gene>
    <name evidence="3" type="ORF">CPB83DRAFT_874627</name>
</gene>
<evidence type="ECO:0000313" key="3">
    <source>
        <dbReference type="EMBL" id="KAF9531306.1"/>
    </source>
</evidence>
<dbReference type="OrthoDB" id="3067923at2759"/>
<feature type="domain" description="Protein CPL1-like" evidence="2">
    <location>
        <begin position="228"/>
        <end position="295"/>
    </location>
</feature>
<name>A0A9P6ELG4_9AGAR</name>
<proteinExistence type="predicted"/>
<reference evidence="3" key="1">
    <citation type="submission" date="2020-11" db="EMBL/GenBank/DDBJ databases">
        <authorList>
            <consortium name="DOE Joint Genome Institute"/>
            <person name="Ahrendt S."/>
            <person name="Riley R."/>
            <person name="Andreopoulos W."/>
            <person name="Labutti K."/>
            <person name="Pangilinan J."/>
            <person name="Ruiz-Duenas F.J."/>
            <person name="Barrasa J.M."/>
            <person name="Sanchez-Garcia M."/>
            <person name="Camarero S."/>
            <person name="Miyauchi S."/>
            <person name="Serrano A."/>
            <person name="Linde D."/>
            <person name="Babiker R."/>
            <person name="Drula E."/>
            <person name="Ayuso-Fernandez I."/>
            <person name="Pacheco R."/>
            <person name="Padilla G."/>
            <person name="Ferreira P."/>
            <person name="Barriuso J."/>
            <person name="Kellner H."/>
            <person name="Castanera R."/>
            <person name="Alfaro M."/>
            <person name="Ramirez L."/>
            <person name="Pisabarro A.G."/>
            <person name="Kuo A."/>
            <person name="Tritt A."/>
            <person name="Lipzen A."/>
            <person name="He G."/>
            <person name="Yan M."/>
            <person name="Ng V."/>
            <person name="Cullen D."/>
            <person name="Martin F."/>
            <person name="Rosso M.-N."/>
            <person name="Henrissat B."/>
            <person name="Hibbett D."/>
            <person name="Martinez A.T."/>
            <person name="Grigoriev I.V."/>
        </authorList>
    </citation>
    <scope>NUCLEOTIDE SEQUENCE</scope>
    <source>
        <strain evidence="3">CBS 506.95</strain>
    </source>
</reference>